<dbReference type="GO" id="GO:0038023">
    <property type="term" value="F:signaling receptor activity"/>
    <property type="evidence" value="ECO:0007669"/>
    <property type="project" value="TreeGrafter"/>
</dbReference>
<dbReference type="STRING" id="400727.A0A2T7NP81"/>
<dbReference type="GO" id="GO:0016020">
    <property type="term" value="C:membrane"/>
    <property type="evidence" value="ECO:0007669"/>
    <property type="project" value="UniProtKB-SubCell"/>
</dbReference>
<dbReference type="AlphaFoldDB" id="A0A2T7NP81"/>
<comment type="similarity">
    <text evidence="2">Belongs to the ADIPOR family.</text>
</comment>
<dbReference type="EMBL" id="PZQS01000010">
    <property type="protein sequence ID" value="PVD22980.1"/>
    <property type="molecule type" value="Genomic_DNA"/>
</dbReference>
<dbReference type="GO" id="GO:0046872">
    <property type="term" value="F:metal ion binding"/>
    <property type="evidence" value="ECO:0007669"/>
    <property type="project" value="UniProtKB-KW"/>
</dbReference>
<sequence length="223" mass="25739">MATIAGCMTNDNSTSSSISTTVRSKWFPTVLVPTLPRMSVPKLFHEPHVETGFRQTGAHCFSNKSEMVHYTCFMIDYAGIGLYGLGSGIIHYWHKIYLCIWFSFWEPSLTDHLEQMLWFVLGGFFFGSDIPQRFFPGLFDFIGHSHQIFHLCILMTSYKQLDAVYQDIITDEKELYAGEPPTFYNTYGAVLLGLIINFFIVLGFRQEARQKIDYEIHQITKEQ</sequence>
<gene>
    <name evidence="8" type="ORF">C0Q70_16240</name>
</gene>
<evidence type="ECO:0000256" key="5">
    <source>
        <dbReference type="ARBA" id="ARBA00023136"/>
    </source>
</evidence>
<feature type="transmembrane region" description="Helical" evidence="7">
    <location>
        <begin position="184"/>
        <end position="204"/>
    </location>
</feature>
<reference evidence="8 9" key="1">
    <citation type="submission" date="2018-04" db="EMBL/GenBank/DDBJ databases">
        <title>The genome of golden apple snail Pomacea canaliculata provides insight into stress tolerance and invasive adaptation.</title>
        <authorList>
            <person name="Liu C."/>
            <person name="Liu B."/>
            <person name="Ren Y."/>
            <person name="Zhang Y."/>
            <person name="Wang H."/>
            <person name="Li S."/>
            <person name="Jiang F."/>
            <person name="Yin L."/>
            <person name="Zhang G."/>
            <person name="Qian W."/>
            <person name="Fan W."/>
        </authorList>
    </citation>
    <scope>NUCLEOTIDE SEQUENCE [LARGE SCALE GENOMIC DNA]</scope>
    <source>
        <strain evidence="8">SZHN2017</strain>
        <tissue evidence="8">Muscle</tissue>
    </source>
</reference>
<feature type="binding site" evidence="6">
    <location>
        <position position="150"/>
    </location>
    <ligand>
        <name>Zn(2+)</name>
        <dbReference type="ChEBI" id="CHEBI:29105"/>
    </ligand>
</feature>
<evidence type="ECO:0000256" key="6">
    <source>
        <dbReference type="PIRSR" id="PIRSR604254-1"/>
    </source>
</evidence>
<feature type="binding site" evidence="6">
    <location>
        <position position="146"/>
    </location>
    <ligand>
        <name>Zn(2+)</name>
        <dbReference type="ChEBI" id="CHEBI:29105"/>
    </ligand>
</feature>
<keyword evidence="6" id="KW-0862">Zinc</keyword>
<keyword evidence="4 7" id="KW-1133">Transmembrane helix</keyword>
<proteinExistence type="inferred from homology"/>
<evidence type="ECO:0000256" key="4">
    <source>
        <dbReference type="ARBA" id="ARBA00022989"/>
    </source>
</evidence>
<dbReference type="Pfam" id="PF03006">
    <property type="entry name" value="HlyIII"/>
    <property type="match status" value="1"/>
</dbReference>
<evidence type="ECO:0000313" key="8">
    <source>
        <dbReference type="EMBL" id="PVD22980.1"/>
    </source>
</evidence>
<organism evidence="8 9">
    <name type="scientific">Pomacea canaliculata</name>
    <name type="common">Golden apple snail</name>
    <dbReference type="NCBI Taxonomy" id="400727"/>
    <lineage>
        <taxon>Eukaryota</taxon>
        <taxon>Metazoa</taxon>
        <taxon>Spiralia</taxon>
        <taxon>Lophotrochozoa</taxon>
        <taxon>Mollusca</taxon>
        <taxon>Gastropoda</taxon>
        <taxon>Caenogastropoda</taxon>
        <taxon>Architaenioglossa</taxon>
        <taxon>Ampullarioidea</taxon>
        <taxon>Ampullariidae</taxon>
        <taxon>Pomacea</taxon>
    </lineage>
</organism>
<comment type="subcellular location">
    <subcellularLocation>
        <location evidence="1">Membrane</location>
        <topology evidence="1">Multi-pass membrane protein</topology>
    </subcellularLocation>
</comment>
<evidence type="ECO:0000256" key="2">
    <source>
        <dbReference type="ARBA" id="ARBA00007018"/>
    </source>
</evidence>
<keyword evidence="6" id="KW-0479">Metal-binding</keyword>
<evidence type="ECO:0000256" key="1">
    <source>
        <dbReference type="ARBA" id="ARBA00004141"/>
    </source>
</evidence>
<dbReference type="InterPro" id="IPR004254">
    <property type="entry name" value="AdipoR/HlyIII-related"/>
</dbReference>
<dbReference type="OrthoDB" id="535992at2759"/>
<keyword evidence="5 7" id="KW-0472">Membrane</keyword>
<evidence type="ECO:0000256" key="3">
    <source>
        <dbReference type="ARBA" id="ARBA00022692"/>
    </source>
</evidence>
<dbReference type="PANTHER" id="PTHR20855:SF92">
    <property type="entry name" value="PROGESTIN AND ADIPOQ RECEPTOR FAMILY MEMBER 3-LIKE"/>
    <property type="match status" value="1"/>
</dbReference>
<comment type="caution">
    <text evidence="8">The sequence shown here is derived from an EMBL/GenBank/DDBJ whole genome shotgun (WGS) entry which is preliminary data.</text>
</comment>
<accession>A0A2T7NP81</accession>
<name>A0A2T7NP81_POMCA</name>
<dbReference type="PANTHER" id="PTHR20855">
    <property type="entry name" value="ADIPOR/PROGESTIN RECEPTOR-RELATED"/>
    <property type="match status" value="1"/>
</dbReference>
<keyword evidence="9" id="KW-1185">Reference proteome</keyword>
<evidence type="ECO:0000313" key="9">
    <source>
        <dbReference type="Proteomes" id="UP000245119"/>
    </source>
</evidence>
<evidence type="ECO:0000256" key="7">
    <source>
        <dbReference type="SAM" id="Phobius"/>
    </source>
</evidence>
<dbReference type="Proteomes" id="UP000245119">
    <property type="component" value="Linkage Group LG10"/>
</dbReference>
<keyword evidence="3 7" id="KW-0812">Transmembrane</keyword>
<protein>
    <submittedName>
        <fullName evidence="8">Uncharacterized protein</fullName>
    </submittedName>
</protein>